<accession>A0A2T5JJR0</accession>
<dbReference type="EMBL" id="QAOT01000050">
    <property type="protein sequence ID" value="PTR06385.1"/>
    <property type="molecule type" value="Genomic_DNA"/>
</dbReference>
<keyword evidence="2" id="KW-1185">Reference proteome</keyword>
<name>A0A2T5JJR0_9RHOB</name>
<reference evidence="1 2" key="1">
    <citation type="submission" date="2018-04" db="EMBL/GenBank/DDBJ databases">
        <title>Genomic Encyclopedia of Type Strains, Phase III (KMG-III): the genomes of soil and plant-associated and newly described type strains.</title>
        <authorList>
            <person name="Whitman W."/>
        </authorList>
    </citation>
    <scope>NUCLEOTIDE SEQUENCE [LARGE SCALE GENOMIC DNA]</scope>
    <source>
        <strain evidence="1 2">KA25</strain>
    </source>
</reference>
<dbReference type="Gene3D" id="3.40.50.300">
    <property type="entry name" value="P-loop containing nucleotide triphosphate hydrolases"/>
    <property type="match status" value="1"/>
</dbReference>
<evidence type="ECO:0000313" key="2">
    <source>
        <dbReference type="Proteomes" id="UP000244060"/>
    </source>
</evidence>
<proteinExistence type="predicted"/>
<gene>
    <name evidence="1" type="ORF">C8J28_1507</name>
</gene>
<dbReference type="RefSeq" id="WP_011910323.1">
    <property type="nucleotide sequence ID" value="NZ_CP090022.1"/>
</dbReference>
<evidence type="ECO:0000313" key="1">
    <source>
        <dbReference type="EMBL" id="PTR06385.1"/>
    </source>
</evidence>
<dbReference type="AlphaFoldDB" id="A0A2T5JJR0"/>
<dbReference type="InterPro" id="IPR027417">
    <property type="entry name" value="P-loop_NTPase"/>
</dbReference>
<dbReference type="Proteomes" id="UP000244060">
    <property type="component" value="Unassembled WGS sequence"/>
</dbReference>
<dbReference type="SUPFAM" id="SSF52540">
    <property type="entry name" value="P-loop containing nucleoside triphosphate hydrolases"/>
    <property type="match status" value="1"/>
</dbReference>
<comment type="caution">
    <text evidence="1">The sequence shown here is derived from an EMBL/GenBank/DDBJ whole genome shotgun (WGS) entry which is preliminary data.</text>
</comment>
<protein>
    <submittedName>
        <fullName evidence="1">Uncharacterized protein</fullName>
    </submittedName>
</protein>
<sequence>MLFADAPTSRLDPVTQAEAVRLLADLARAEGLALLFVSHDRALLAAICDRILTLR</sequence>
<organism evidence="1 2">
    <name type="scientific">Cereibacter azotoformans</name>
    <dbReference type="NCBI Taxonomy" id="43057"/>
    <lineage>
        <taxon>Bacteria</taxon>
        <taxon>Pseudomonadati</taxon>
        <taxon>Pseudomonadota</taxon>
        <taxon>Alphaproteobacteria</taxon>
        <taxon>Rhodobacterales</taxon>
        <taxon>Paracoccaceae</taxon>
        <taxon>Cereibacter</taxon>
    </lineage>
</organism>